<protein>
    <submittedName>
        <fullName evidence="2">Uncharacterized protein</fullName>
    </submittedName>
</protein>
<dbReference type="Gramene" id="PAN06995">
    <property type="protein sequence ID" value="PAN06995"/>
    <property type="gene ID" value="PAHAL_1G303700"/>
</dbReference>
<evidence type="ECO:0000256" key="1">
    <source>
        <dbReference type="SAM" id="Phobius"/>
    </source>
</evidence>
<dbReference type="Proteomes" id="UP000243499">
    <property type="component" value="Chromosome 1"/>
</dbReference>
<evidence type="ECO:0000313" key="2">
    <source>
        <dbReference type="EMBL" id="PAN06995.1"/>
    </source>
</evidence>
<proteinExistence type="predicted"/>
<keyword evidence="1" id="KW-0812">Transmembrane</keyword>
<dbReference type="EMBL" id="CM008046">
    <property type="protein sequence ID" value="PAN06995.1"/>
    <property type="molecule type" value="Genomic_DNA"/>
</dbReference>
<gene>
    <name evidence="2" type="ORF">PAHAL_1G303700</name>
</gene>
<reference evidence="2" key="1">
    <citation type="submission" date="2018-04" db="EMBL/GenBank/DDBJ databases">
        <title>WGS assembly of Panicum hallii.</title>
        <authorList>
            <person name="Lovell J."/>
            <person name="Jenkins J."/>
            <person name="Lowry D."/>
            <person name="Mamidi S."/>
            <person name="Sreedasyam A."/>
            <person name="Weng X."/>
            <person name="Barry K."/>
            <person name="Bonette J."/>
            <person name="Campitelli B."/>
            <person name="Daum C."/>
            <person name="Gordon S."/>
            <person name="Gould B."/>
            <person name="Lipzen A."/>
            <person name="Macqueen A."/>
            <person name="Palacio-Mejia J."/>
            <person name="Plott C."/>
            <person name="Shakirov E."/>
            <person name="Shu S."/>
            <person name="Yoshinaga Y."/>
            <person name="Zane M."/>
            <person name="Rokhsar D."/>
            <person name="Grimwood J."/>
            <person name="Schmutz J."/>
            <person name="Juenger T."/>
        </authorList>
    </citation>
    <scope>NUCLEOTIDE SEQUENCE [LARGE SCALE GENOMIC DNA]</scope>
    <source>
        <strain evidence="2">FIL2</strain>
    </source>
</reference>
<name>A0A2S3GQV0_9POAL</name>
<dbReference type="AlphaFoldDB" id="A0A2S3GQV0"/>
<organism evidence="2">
    <name type="scientific">Panicum hallii</name>
    <dbReference type="NCBI Taxonomy" id="206008"/>
    <lineage>
        <taxon>Eukaryota</taxon>
        <taxon>Viridiplantae</taxon>
        <taxon>Streptophyta</taxon>
        <taxon>Embryophyta</taxon>
        <taxon>Tracheophyta</taxon>
        <taxon>Spermatophyta</taxon>
        <taxon>Magnoliopsida</taxon>
        <taxon>Liliopsida</taxon>
        <taxon>Poales</taxon>
        <taxon>Poaceae</taxon>
        <taxon>PACMAD clade</taxon>
        <taxon>Panicoideae</taxon>
        <taxon>Panicodae</taxon>
        <taxon>Paniceae</taxon>
        <taxon>Panicinae</taxon>
        <taxon>Panicum</taxon>
        <taxon>Panicum sect. Panicum</taxon>
    </lineage>
</organism>
<accession>A0A2S3GQV0</accession>
<sequence length="84" mass="9457">MIHGLQSSLIVSFELYFYLSFCTLCFPSWCLIVLFSYFFASLHLSDCDGLVDEYTILKIVIIPVSSFLVKSETDCSALSSFCST</sequence>
<keyword evidence="1" id="KW-0472">Membrane</keyword>
<keyword evidence="1" id="KW-1133">Transmembrane helix</keyword>
<feature type="transmembrane region" description="Helical" evidence="1">
    <location>
        <begin position="15"/>
        <end position="40"/>
    </location>
</feature>